<dbReference type="Pfam" id="PF13229">
    <property type="entry name" value="Beta_helix"/>
    <property type="match status" value="1"/>
</dbReference>
<sequence length="776" mass="84697">MFKSKIYLRLGNREWGIRKREWERITRQYFPTPYTPLVLLLPIALCLFPSGVAFGQGGDKVDKGDKVEPSPLSLASPSLRIVVNSNQDGDIKADDQLTLREAIELANGTLSTERLSSAEKAQIQPATDGGSRIEFNLPAGATAIQLQKQLPDLAAAGLVIDGTTQPGYDASGSATAEIAIPIPVVAISPAPEREIFRGLTVVADGITIRGLNLYGFTASPIKQQLGNLLIYDGKPKPATLTTPPGDIVISHPLPPPNTSQQQPPNDDFPFYEKNVPPKNVVIENNWLGLTLDEKLPESTSAFGVYVFNSQGATIRRNRIYYHEGSAIITSVRGENTVVTENIIVGNGLAGMPDALRFEGVVNKSKIVGNLICANDGAGVYLFKPEGDVQIQNNRITYNGRRLRRAAVYLMGSNHQVTGNEIDYQTGPGVVVSAFPNTQGNIIQNNKFAALEGLSIDLNTQGNLDVSDFQRGDGPNPRRNSSNRRLDTGNAAINAPEFATRTFVPTGNSVTLQGKADPGSEVTIYRLSDYQTGKEALYEPGYGALREPLGNAQVDEKGKFSIAIENLQNGEIVSAIATNPKYGTSEPAVAAFIGTRAISTNPTPDAKTQRIQPPQCTTRPVPPEPPPQPEPPPETPPEPIRIQVPRNVHFALDKSFISQESAAVLDRVAEVLQQYPFIVIELQGHTDPRASDAYNQALGRRRALSVRNYLLRKGIQPERMTIRSFGESRRKVPGGTGVVDYARDRRVEIIFTDVRGIDLIIEDQEQDLQIERRRGRR</sequence>
<dbReference type="Pfam" id="PF00691">
    <property type="entry name" value="OmpA"/>
    <property type="match status" value="1"/>
</dbReference>
<evidence type="ECO:0000256" key="5">
    <source>
        <dbReference type="SAM" id="MobiDB-lite"/>
    </source>
</evidence>
<dbReference type="SUPFAM" id="SSF103088">
    <property type="entry name" value="OmpA-like"/>
    <property type="match status" value="1"/>
</dbReference>
<dbReference type="InterPro" id="IPR036737">
    <property type="entry name" value="OmpA-like_sf"/>
</dbReference>
<dbReference type="SUPFAM" id="SSF51126">
    <property type="entry name" value="Pectin lyase-like"/>
    <property type="match status" value="1"/>
</dbReference>
<dbReference type="InterPro" id="IPR006664">
    <property type="entry name" value="OMP_bac"/>
</dbReference>
<dbReference type="InterPro" id="IPR050330">
    <property type="entry name" value="Bact_OuterMem_StrucFunc"/>
</dbReference>
<dbReference type="InterPro" id="IPR006665">
    <property type="entry name" value="OmpA-like"/>
</dbReference>
<organism evidence="7">
    <name type="scientific">Tolypothrix bouteillei VB521301</name>
    <dbReference type="NCBI Taxonomy" id="1479485"/>
    <lineage>
        <taxon>Bacteria</taxon>
        <taxon>Bacillati</taxon>
        <taxon>Cyanobacteriota</taxon>
        <taxon>Cyanophyceae</taxon>
        <taxon>Nostocales</taxon>
        <taxon>Tolypothrichaceae</taxon>
        <taxon>Tolypothrix</taxon>
    </lineage>
</organism>
<feature type="domain" description="OmpA-like" evidence="6">
    <location>
        <begin position="636"/>
        <end position="754"/>
    </location>
</feature>
<dbReference type="STRING" id="1479485.DA73_0230530"/>
<dbReference type="PANTHER" id="PTHR30329:SF21">
    <property type="entry name" value="LIPOPROTEIN YIAD-RELATED"/>
    <property type="match status" value="1"/>
</dbReference>
<dbReference type="InterPro" id="IPR039448">
    <property type="entry name" value="Beta_helix"/>
</dbReference>
<keyword evidence="3" id="KW-0998">Cell outer membrane</keyword>
<dbReference type="InterPro" id="IPR011050">
    <property type="entry name" value="Pectin_lyase_fold/virulence"/>
</dbReference>
<dbReference type="InterPro" id="IPR013783">
    <property type="entry name" value="Ig-like_fold"/>
</dbReference>
<comment type="subcellular location">
    <subcellularLocation>
        <location evidence="1">Cell outer membrane</location>
    </subcellularLocation>
</comment>
<evidence type="ECO:0000259" key="6">
    <source>
        <dbReference type="PROSITE" id="PS51123"/>
    </source>
</evidence>
<dbReference type="PROSITE" id="PS51123">
    <property type="entry name" value="OMPA_2"/>
    <property type="match status" value="1"/>
</dbReference>
<reference evidence="7" key="1">
    <citation type="journal article" date="2015" name="Genome Announc.">
        <title>Draft Genome Sequence of Tolypothrix boutellei Strain VB521301.</title>
        <authorList>
            <person name="Chandrababunaidu M.M."/>
            <person name="Singh D."/>
            <person name="Sen D."/>
            <person name="Bhan S."/>
            <person name="Das S."/>
            <person name="Gupta A."/>
            <person name="Adhikary S.P."/>
            <person name="Tripathy S."/>
        </authorList>
    </citation>
    <scope>NUCLEOTIDE SEQUENCE</scope>
    <source>
        <strain evidence="7">VB521301</strain>
    </source>
</reference>
<name>A0A0C1N2N5_9CYAN</name>
<proteinExistence type="predicted"/>
<dbReference type="RefSeq" id="WP_038088236.1">
    <property type="nucleotide sequence ID" value="NZ_JHEG04000001.1"/>
</dbReference>
<evidence type="ECO:0000256" key="4">
    <source>
        <dbReference type="PROSITE-ProRule" id="PRU00473"/>
    </source>
</evidence>
<accession>A0A0C1N2N5</accession>
<dbReference type="Gene3D" id="2.60.40.10">
    <property type="entry name" value="Immunoglobulins"/>
    <property type="match status" value="1"/>
</dbReference>
<dbReference type="SMART" id="SM00710">
    <property type="entry name" value="PbH1"/>
    <property type="match status" value="7"/>
</dbReference>
<dbReference type="EMBL" id="JHEG02000058">
    <property type="protein sequence ID" value="KIE08842.1"/>
    <property type="molecule type" value="Genomic_DNA"/>
</dbReference>
<evidence type="ECO:0000256" key="2">
    <source>
        <dbReference type="ARBA" id="ARBA00023136"/>
    </source>
</evidence>
<evidence type="ECO:0000313" key="7">
    <source>
        <dbReference type="EMBL" id="KIE08842.1"/>
    </source>
</evidence>
<dbReference type="InterPro" id="IPR006626">
    <property type="entry name" value="PbH1"/>
</dbReference>
<feature type="region of interest" description="Disordered" evidence="5">
    <location>
        <begin position="598"/>
        <end position="639"/>
    </location>
</feature>
<evidence type="ECO:0000256" key="1">
    <source>
        <dbReference type="ARBA" id="ARBA00004442"/>
    </source>
</evidence>
<feature type="compositionally biased region" description="Pro residues" evidence="5">
    <location>
        <begin position="619"/>
        <end position="638"/>
    </location>
</feature>
<dbReference type="GO" id="GO:0009279">
    <property type="term" value="C:cell outer membrane"/>
    <property type="evidence" value="ECO:0007669"/>
    <property type="project" value="UniProtKB-SubCell"/>
</dbReference>
<protein>
    <submittedName>
        <fullName evidence="7">Cell envelope biogenesis protein OmpA</fullName>
    </submittedName>
</protein>
<dbReference type="Gene3D" id="3.30.1330.60">
    <property type="entry name" value="OmpA-like domain"/>
    <property type="match status" value="1"/>
</dbReference>
<dbReference type="PRINTS" id="PR01021">
    <property type="entry name" value="OMPADOMAIN"/>
</dbReference>
<evidence type="ECO:0000256" key="3">
    <source>
        <dbReference type="ARBA" id="ARBA00023237"/>
    </source>
</evidence>
<comment type="caution">
    <text evidence="7">The sequence shown here is derived from an EMBL/GenBank/DDBJ whole genome shotgun (WGS) entry which is preliminary data.</text>
</comment>
<feature type="region of interest" description="Disordered" evidence="5">
    <location>
        <begin position="463"/>
        <end position="488"/>
    </location>
</feature>
<dbReference type="CDD" id="cd07185">
    <property type="entry name" value="OmpA_C-like"/>
    <property type="match status" value="1"/>
</dbReference>
<dbReference type="Gene3D" id="2.160.20.10">
    <property type="entry name" value="Single-stranded right-handed beta-helix, Pectin lyase-like"/>
    <property type="match status" value="1"/>
</dbReference>
<gene>
    <name evidence="7" type="ORF">DA73_0230530</name>
</gene>
<dbReference type="AlphaFoldDB" id="A0A0C1N2N5"/>
<dbReference type="PANTHER" id="PTHR30329">
    <property type="entry name" value="STATOR ELEMENT OF FLAGELLAR MOTOR COMPLEX"/>
    <property type="match status" value="1"/>
</dbReference>
<keyword evidence="2 4" id="KW-0472">Membrane</keyword>
<dbReference type="InterPro" id="IPR012334">
    <property type="entry name" value="Pectin_lyas_fold"/>
</dbReference>